<sequence>MDISLLQAPELDNTTFQERLARLKQQYQAGTGTYPAQTYPETFLLEQVAYEGDLLRQQINYESLQNLLAFAVGERLDQYGQFMATPRLPAASALVRAVFKCNGHAQPFTMPSGTEVRASDNKTIFVTQAAITVMPSQNQVDAILMCSTAGTGGNGFLPGEINQLTQPLAYVQSVSNIDTSSGGIAPESDDAYRVRLQLAPAKFSTAGSEDSYIFYTRSAHQNIVDAKVTSPAPSEVEVIALLRGGQIPDDAMQQLIMNTISDKKVRPVGDRVTLKLPSAVNFSVEIVLQFYRNQATMTDPSEQSAKAKVETIVDDWRNQLGRDIVPEQLITACQSLPGVYRATTTLGFQQLSNDQFPVCTGVTITSAIVDEAAR</sequence>
<evidence type="ECO:0000259" key="3">
    <source>
        <dbReference type="Pfam" id="PF26079"/>
    </source>
</evidence>
<feature type="domain" description="Baseplate J-like C-terminal" evidence="3">
    <location>
        <begin position="301"/>
        <end position="365"/>
    </location>
</feature>
<dbReference type="AlphaFoldDB" id="A0A849V9Q1"/>
<evidence type="ECO:0000313" key="4">
    <source>
        <dbReference type="EMBL" id="NOU49966.1"/>
    </source>
</evidence>
<keyword evidence="5" id="KW-1185">Reference proteome</keyword>
<gene>
    <name evidence="4" type="ORF">HG263_05375</name>
</gene>
<dbReference type="RefSeq" id="WP_171625048.1">
    <property type="nucleotide sequence ID" value="NZ_JABBPG010000002.1"/>
</dbReference>
<dbReference type="Proteomes" id="UP000586305">
    <property type="component" value="Unassembled WGS sequence"/>
</dbReference>
<comment type="caution">
    <text evidence="4">The sequence shown here is derived from an EMBL/GenBank/DDBJ whole genome shotgun (WGS) entry which is preliminary data.</text>
</comment>
<evidence type="ECO:0000313" key="5">
    <source>
        <dbReference type="Proteomes" id="UP000586305"/>
    </source>
</evidence>
<evidence type="ECO:0000259" key="1">
    <source>
        <dbReference type="Pfam" id="PF04865"/>
    </source>
</evidence>
<feature type="domain" description="Baseplate protein J-like barrel" evidence="1">
    <location>
        <begin position="108"/>
        <end position="183"/>
    </location>
</feature>
<reference evidence="4 5" key="1">
    <citation type="submission" date="2020-04" db="EMBL/GenBank/DDBJ databases">
        <title>Pseudoalteromonas caenipelagi sp. nov., isolated from a tidal flat.</title>
        <authorList>
            <person name="Park S."/>
            <person name="Yoon J.-H."/>
        </authorList>
    </citation>
    <scope>NUCLEOTIDE SEQUENCE [LARGE SCALE GENOMIC DNA]</scope>
    <source>
        <strain evidence="4 5">JBTF-M23</strain>
    </source>
</reference>
<dbReference type="InterPro" id="IPR006949">
    <property type="entry name" value="Barrel_Baseplate_J-like"/>
</dbReference>
<dbReference type="InterPro" id="IPR052726">
    <property type="entry name" value="Phage_Baseplate_Hub"/>
</dbReference>
<dbReference type="EMBL" id="JABBPG010000002">
    <property type="protein sequence ID" value="NOU49966.1"/>
    <property type="molecule type" value="Genomic_DNA"/>
</dbReference>
<feature type="domain" description="Baseplate J-like central" evidence="2">
    <location>
        <begin position="204"/>
        <end position="274"/>
    </location>
</feature>
<organism evidence="4 5">
    <name type="scientific">Pseudoalteromonas caenipelagi</name>
    <dbReference type="NCBI Taxonomy" id="2726988"/>
    <lineage>
        <taxon>Bacteria</taxon>
        <taxon>Pseudomonadati</taxon>
        <taxon>Pseudomonadota</taxon>
        <taxon>Gammaproteobacteria</taxon>
        <taxon>Alteromonadales</taxon>
        <taxon>Pseudoalteromonadaceae</taxon>
        <taxon>Pseudoalteromonas</taxon>
    </lineage>
</organism>
<dbReference type="Pfam" id="PF04865">
    <property type="entry name" value="Baseplate_J"/>
    <property type="match status" value="1"/>
</dbReference>
<proteinExistence type="predicted"/>
<dbReference type="InterPro" id="IPR058530">
    <property type="entry name" value="Baseplate_J-like_C"/>
</dbReference>
<protein>
    <submittedName>
        <fullName evidence="4">Baseplate J/gp47 family protein</fullName>
    </submittedName>
</protein>
<accession>A0A849V9Q1</accession>
<dbReference type="InterPro" id="IPR058531">
    <property type="entry name" value="Baseplate_J_M"/>
</dbReference>
<dbReference type="PANTHER" id="PTHR35862:SF1">
    <property type="entry name" value="FELS-2 PROPHAGE PROTEIN"/>
    <property type="match status" value="1"/>
</dbReference>
<dbReference type="InterPro" id="IPR014507">
    <property type="entry name" value="Baseplate_assembly_J_pred"/>
</dbReference>
<dbReference type="Pfam" id="PF26078">
    <property type="entry name" value="Baseplate_J_M"/>
    <property type="match status" value="1"/>
</dbReference>
<name>A0A849V9Q1_9GAMM</name>
<evidence type="ECO:0000259" key="2">
    <source>
        <dbReference type="Pfam" id="PF26078"/>
    </source>
</evidence>
<dbReference type="PANTHER" id="PTHR35862">
    <property type="entry name" value="FELS-2 PROPHAGE PROTEIN"/>
    <property type="match status" value="1"/>
</dbReference>
<dbReference type="Pfam" id="PF26079">
    <property type="entry name" value="Baseplate_J_C"/>
    <property type="match status" value="1"/>
</dbReference>
<dbReference type="PIRSF" id="PIRSF020481">
    <property type="entry name" value="BAP"/>
    <property type="match status" value="1"/>
</dbReference>